<accession>A0A1Q2CWJ6</accession>
<dbReference type="KEGG" id="tfa:BW733_06185"/>
<proteinExistence type="predicted"/>
<evidence type="ECO:0008006" key="5">
    <source>
        <dbReference type="Google" id="ProtNLM"/>
    </source>
</evidence>
<protein>
    <recommendedName>
        <fullName evidence="5">Glycosyltransferase subfamily 4-like N-terminal domain-containing protein</fullName>
    </recommendedName>
</protein>
<sequence>MSRGIVVGIVTTGHDVADARLHRTVAALRRAGAEVWVHGLGDPAKGPVDAKVTTSPRTGRFKRYLRSLTWPWKGRADILLTIDPDTAPAARLATRLRGGRWVADVHEDYRELVRDRSWVRPAMLAFVRSFVSFLNRVIARADLVLVADEHVPPRDAKNRFVMRNEPDVTVLPPMPAEAPGTEAPRALYIGDNRTSRGLRVMIEAVAATADDEVPWHLDLVGPVATGDRDWFDARLREPDARLITFHDRQPPRDAWRLASHASVGMCLLADTAAFREAMPSKVYEYLAMGLPTIATALPRVRRLLEDEEAGVIVEDADATTAALRRFIGDDQFRWHLITGARVAGERLRYRPSPYDEAARRIVELA</sequence>
<dbReference type="Pfam" id="PF13692">
    <property type="entry name" value="Glyco_trans_1_4"/>
    <property type="match status" value="1"/>
</dbReference>
<dbReference type="GO" id="GO:0016757">
    <property type="term" value="F:glycosyltransferase activity"/>
    <property type="evidence" value="ECO:0007669"/>
    <property type="project" value="UniProtKB-KW"/>
</dbReference>
<reference evidence="3 4" key="1">
    <citation type="journal article" date="2008" name="Int. J. Syst. Evol. Microbiol.">
        <title>Tessaracoccus flavescens sp. nov., isolated from marine sediment.</title>
        <authorList>
            <person name="Lee D.W."/>
            <person name="Lee S.D."/>
        </authorList>
    </citation>
    <scope>NUCLEOTIDE SEQUENCE [LARGE SCALE GENOMIC DNA]</scope>
    <source>
        <strain evidence="3 4">SST-39T</strain>
    </source>
</reference>
<evidence type="ECO:0000313" key="4">
    <source>
        <dbReference type="Proteomes" id="UP000188235"/>
    </source>
</evidence>
<dbReference type="AlphaFoldDB" id="A0A1Q2CWJ6"/>
<evidence type="ECO:0000256" key="2">
    <source>
        <dbReference type="ARBA" id="ARBA00022679"/>
    </source>
</evidence>
<keyword evidence="1" id="KW-0328">Glycosyltransferase</keyword>
<dbReference type="STRING" id="399497.BW733_06185"/>
<evidence type="ECO:0000313" key="3">
    <source>
        <dbReference type="EMBL" id="AQP50480.1"/>
    </source>
</evidence>
<keyword evidence="4" id="KW-1185">Reference proteome</keyword>
<dbReference type="SUPFAM" id="SSF53756">
    <property type="entry name" value="UDP-Glycosyltransferase/glycogen phosphorylase"/>
    <property type="match status" value="1"/>
</dbReference>
<gene>
    <name evidence="3" type="ORF">BW733_06185</name>
</gene>
<dbReference type="Gene3D" id="3.40.50.2000">
    <property type="entry name" value="Glycogen Phosphorylase B"/>
    <property type="match status" value="2"/>
</dbReference>
<organism evidence="3 4">
    <name type="scientific">Tessaracoccus flavescens</name>
    <dbReference type="NCBI Taxonomy" id="399497"/>
    <lineage>
        <taxon>Bacteria</taxon>
        <taxon>Bacillati</taxon>
        <taxon>Actinomycetota</taxon>
        <taxon>Actinomycetes</taxon>
        <taxon>Propionibacteriales</taxon>
        <taxon>Propionibacteriaceae</taxon>
        <taxon>Tessaracoccus</taxon>
    </lineage>
</organism>
<dbReference type="EMBL" id="CP019607">
    <property type="protein sequence ID" value="AQP50480.1"/>
    <property type="molecule type" value="Genomic_DNA"/>
</dbReference>
<dbReference type="PANTHER" id="PTHR12526">
    <property type="entry name" value="GLYCOSYLTRANSFERASE"/>
    <property type="match status" value="1"/>
</dbReference>
<dbReference type="PANTHER" id="PTHR12526:SF629">
    <property type="entry name" value="TEICHURONIC ACID BIOSYNTHESIS GLYCOSYLTRANSFERASE TUAH-RELATED"/>
    <property type="match status" value="1"/>
</dbReference>
<evidence type="ECO:0000256" key="1">
    <source>
        <dbReference type="ARBA" id="ARBA00022676"/>
    </source>
</evidence>
<dbReference type="Proteomes" id="UP000188235">
    <property type="component" value="Chromosome"/>
</dbReference>
<keyword evidence="2" id="KW-0808">Transferase</keyword>
<name>A0A1Q2CWJ6_9ACTN</name>